<dbReference type="Proteomes" id="UP001303046">
    <property type="component" value="Unassembled WGS sequence"/>
</dbReference>
<evidence type="ECO:0000256" key="5">
    <source>
        <dbReference type="PROSITE-ProRule" id="PRU00176"/>
    </source>
</evidence>
<dbReference type="PANTHER" id="PTHR47640">
    <property type="entry name" value="TRNA SELENOCYSTEINE 1-ASSOCIATED PROTEIN 1-RELATED-RELATED"/>
    <property type="match status" value="1"/>
</dbReference>
<feature type="domain" description="RRM" evidence="7">
    <location>
        <begin position="321"/>
        <end position="399"/>
    </location>
</feature>
<evidence type="ECO:0000256" key="3">
    <source>
        <dbReference type="ARBA" id="ARBA00022884"/>
    </source>
</evidence>
<sequence>MFNMLLRGISSKLGNECLSYLKNFLSVPQICERQATLEVVDGVVSRTNHERADPHLLPFVSKSSRAETTTYKSSWVILMRSWLWHSSSPNSVWSRRAASFESEISSLVADPHPPPKKKKTKETKEAATEGAKETKTNSNGVVGTATPAISVAAPMNVIGAGPTLLPTLATPTVISPFLTRVGLSVSGGVHMIPPPVPPPMFVPTQTIRAPPMFPPMPMPNLFMPHQLRQPPPKPSATIESAPKIYSSEVSASTNAAVPNSSAPVTFALASDIEAMEKKNEHPSAPMRHRDSRPLKPKKYLRAGGGQVWEDSSLAEWDKNDFRIFCGDLGNEVSDELLAKAFRKYPSFRKAKVVRDSRSNKSKGYGFVSFGESDDYVRAMREMDGKYVGNRPIKLRKSNWKDRNLEVVKKKQKQKAKLGLWS</sequence>
<keyword evidence="3 5" id="KW-0694">RNA-binding</keyword>
<keyword evidence="9" id="KW-1185">Reference proteome</keyword>
<dbReference type="InterPro" id="IPR034215">
    <property type="entry name" value="RBM42_RRM"/>
</dbReference>
<evidence type="ECO:0000259" key="7">
    <source>
        <dbReference type="PROSITE" id="PS50102"/>
    </source>
</evidence>
<evidence type="ECO:0000256" key="1">
    <source>
        <dbReference type="ARBA" id="ARBA00007408"/>
    </source>
</evidence>
<comment type="caution">
    <text evidence="8">The sequence shown here is derived from an EMBL/GenBank/DDBJ whole genome shotgun (WGS) entry which is preliminary data.</text>
</comment>
<feature type="region of interest" description="Disordered" evidence="6">
    <location>
        <begin position="277"/>
        <end position="298"/>
    </location>
</feature>
<feature type="compositionally biased region" description="Basic and acidic residues" evidence="6">
    <location>
        <begin position="277"/>
        <end position="293"/>
    </location>
</feature>
<gene>
    <name evidence="8" type="primary">Necator_chrIII.g10665</name>
    <name evidence="8" type="ORF">RB195_009900</name>
</gene>
<dbReference type="EMBL" id="JAVFWL010000003">
    <property type="protein sequence ID" value="KAK6742313.1"/>
    <property type="molecule type" value="Genomic_DNA"/>
</dbReference>
<evidence type="ECO:0000256" key="6">
    <source>
        <dbReference type="SAM" id="MobiDB-lite"/>
    </source>
</evidence>
<evidence type="ECO:0000256" key="4">
    <source>
        <dbReference type="ARBA" id="ARBA00030574"/>
    </source>
</evidence>
<proteinExistence type="inferred from homology"/>
<feature type="region of interest" description="Disordered" evidence="6">
    <location>
        <begin position="105"/>
        <end position="141"/>
    </location>
</feature>
<evidence type="ECO:0000313" key="8">
    <source>
        <dbReference type="EMBL" id="KAK6742313.1"/>
    </source>
</evidence>
<feature type="compositionally biased region" description="Basic and acidic residues" evidence="6">
    <location>
        <begin position="122"/>
        <end position="135"/>
    </location>
</feature>
<dbReference type="InterPro" id="IPR000504">
    <property type="entry name" value="RRM_dom"/>
</dbReference>
<dbReference type="PANTHER" id="PTHR47640:SF11">
    <property type="entry name" value="RNA-BINDING PROTEIN 42"/>
    <property type="match status" value="1"/>
</dbReference>
<dbReference type="CDD" id="cd12383">
    <property type="entry name" value="RRM_RBM42"/>
    <property type="match status" value="1"/>
</dbReference>
<dbReference type="InterPro" id="IPR035979">
    <property type="entry name" value="RBD_domain_sf"/>
</dbReference>
<dbReference type="InterPro" id="IPR050825">
    <property type="entry name" value="RBM42_RBP45_47-like"/>
</dbReference>
<dbReference type="Gene3D" id="3.30.70.330">
    <property type="match status" value="1"/>
</dbReference>
<evidence type="ECO:0000256" key="2">
    <source>
        <dbReference type="ARBA" id="ARBA00015192"/>
    </source>
</evidence>
<dbReference type="InterPro" id="IPR012677">
    <property type="entry name" value="Nucleotide-bd_a/b_plait_sf"/>
</dbReference>
<name>A0ABR1CXB7_NECAM</name>
<dbReference type="SUPFAM" id="SSF54928">
    <property type="entry name" value="RNA-binding domain, RBD"/>
    <property type="match status" value="1"/>
</dbReference>
<accession>A0ABR1CXB7</accession>
<evidence type="ECO:0000313" key="9">
    <source>
        <dbReference type="Proteomes" id="UP001303046"/>
    </source>
</evidence>
<organism evidence="8 9">
    <name type="scientific">Necator americanus</name>
    <name type="common">Human hookworm</name>
    <dbReference type="NCBI Taxonomy" id="51031"/>
    <lineage>
        <taxon>Eukaryota</taxon>
        <taxon>Metazoa</taxon>
        <taxon>Ecdysozoa</taxon>
        <taxon>Nematoda</taxon>
        <taxon>Chromadorea</taxon>
        <taxon>Rhabditida</taxon>
        <taxon>Rhabditina</taxon>
        <taxon>Rhabditomorpha</taxon>
        <taxon>Strongyloidea</taxon>
        <taxon>Ancylostomatidae</taxon>
        <taxon>Bunostominae</taxon>
        <taxon>Necator</taxon>
    </lineage>
</organism>
<protein>
    <recommendedName>
        <fullName evidence="2">RNA-binding protein 42</fullName>
    </recommendedName>
    <alternativeName>
        <fullName evidence="4">RNA-binding motif protein 42</fullName>
    </alternativeName>
</protein>
<dbReference type="Pfam" id="PF00076">
    <property type="entry name" value="RRM_1"/>
    <property type="match status" value="1"/>
</dbReference>
<dbReference type="PROSITE" id="PS50102">
    <property type="entry name" value="RRM"/>
    <property type="match status" value="1"/>
</dbReference>
<comment type="similarity">
    <text evidence="1">Belongs to the RRM RBM42 family.</text>
</comment>
<dbReference type="SMART" id="SM00360">
    <property type="entry name" value="RRM"/>
    <property type="match status" value="1"/>
</dbReference>
<reference evidence="8 9" key="1">
    <citation type="submission" date="2023-08" db="EMBL/GenBank/DDBJ databases">
        <title>A Necator americanus chromosomal reference genome.</title>
        <authorList>
            <person name="Ilik V."/>
            <person name="Petrzelkova K.J."/>
            <person name="Pardy F."/>
            <person name="Fuh T."/>
            <person name="Niatou-Singa F.S."/>
            <person name="Gouil Q."/>
            <person name="Baker L."/>
            <person name="Ritchie M.E."/>
            <person name="Jex A.R."/>
            <person name="Gazzola D."/>
            <person name="Li H."/>
            <person name="Toshio Fujiwara R."/>
            <person name="Zhan B."/>
            <person name="Aroian R.V."/>
            <person name="Pafco B."/>
            <person name="Schwarz E.M."/>
        </authorList>
    </citation>
    <scope>NUCLEOTIDE SEQUENCE [LARGE SCALE GENOMIC DNA]</scope>
    <source>
        <strain evidence="8 9">Aroian</strain>
        <tissue evidence="8">Whole animal</tissue>
    </source>
</reference>